<dbReference type="InterPro" id="IPR035979">
    <property type="entry name" value="RBD_domain_sf"/>
</dbReference>
<dbReference type="GO" id="GO:0003723">
    <property type="term" value="F:RNA binding"/>
    <property type="evidence" value="ECO:0007669"/>
    <property type="project" value="UniProtKB-UniRule"/>
</dbReference>
<keyword evidence="1" id="KW-0694">RNA-binding</keyword>
<dbReference type="InterPro" id="IPR012677">
    <property type="entry name" value="Nucleotide-bd_a/b_plait_sf"/>
</dbReference>
<reference evidence="3" key="1">
    <citation type="journal article" date="2020" name="New Phytol.">
        <title>Comparative genomics reveals dynamic genome evolution in host specialist ectomycorrhizal fungi.</title>
        <authorList>
            <person name="Lofgren L.A."/>
            <person name="Nguyen N.H."/>
            <person name="Vilgalys R."/>
            <person name="Ruytinx J."/>
            <person name="Liao H.L."/>
            <person name="Branco S."/>
            <person name="Kuo A."/>
            <person name="LaButti K."/>
            <person name="Lipzen A."/>
            <person name="Andreopoulos W."/>
            <person name="Pangilinan J."/>
            <person name="Riley R."/>
            <person name="Hundley H."/>
            <person name="Na H."/>
            <person name="Barry K."/>
            <person name="Grigoriev I.V."/>
            <person name="Stajich J.E."/>
            <person name="Kennedy P.G."/>
        </authorList>
    </citation>
    <scope>NUCLEOTIDE SEQUENCE</scope>
    <source>
        <strain evidence="3">DOB743</strain>
    </source>
</reference>
<feature type="domain" description="RRM" evidence="2">
    <location>
        <begin position="71"/>
        <end position="150"/>
    </location>
</feature>
<dbReference type="Proteomes" id="UP000714275">
    <property type="component" value="Unassembled WGS sequence"/>
</dbReference>
<dbReference type="Pfam" id="PF00076">
    <property type="entry name" value="RRM_1"/>
    <property type="match status" value="1"/>
</dbReference>
<organism evidence="3 4">
    <name type="scientific">Suillus placidus</name>
    <dbReference type="NCBI Taxonomy" id="48579"/>
    <lineage>
        <taxon>Eukaryota</taxon>
        <taxon>Fungi</taxon>
        <taxon>Dikarya</taxon>
        <taxon>Basidiomycota</taxon>
        <taxon>Agaricomycotina</taxon>
        <taxon>Agaricomycetes</taxon>
        <taxon>Agaricomycetidae</taxon>
        <taxon>Boletales</taxon>
        <taxon>Suillineae</taxon>
        <taxon>Suillaceae</taxon>
        <taxon>Suillus</taxon>
    </lineage>
</organism>
<gene>
    <name evidence="3" type="ORF">EV702DRAFT_1194515</name>
</gene>
<comment type="caution">
    <text evidence="3">The sequence shown here is derived from an EMBL/GenBank/DDBJ whole genome shotgun (WGS) entry which is preliminary data.</text>
</comment>
<evidence type="ECO:0000313" key="4">
    <source>
        <dbReference type="Proteomes" id="UP000714275"/>
    </source>
</evidence>
<evidence type="ECO:0000256" key="1">
    <source>
        <dbReference type="PROSITE-ProRule" id="PRU00176"/>
    </source>
</evidence>
<dbReference type="Gene3D" id="3.30.70.330">
    <property type="match status" value="1"/>
</dbReference>
<name>A0A9P7D4W4_9AGAM</name>
<dbReference type="InterPro" id="IPR000504">
    <property type="entry name" value="RRM_dom"/>
</dbReference>
<dbReference type="PROSITE" id="PS50102">
    <property type="entry name" value="RRM"/>
    <property type="match status" value="1"/>
</dbReference>
<dbReference type="EMBL" id="JABBWD010000009">
    <property type="protein sequence ID" value="KAG1780375.1"/>
    <property type="molecule type" value="Genomic_DNA"/>
</dbReference>
<dbReference type="SUPFAM" id="SSF54928">
    <property type="entry name" value="RNA-binding domain, RBD"/>
    <property type="match status" value="1"/>
</dbReference>
<accession>A0A9P7D4W4</accession>
<dbReference type="SMART" id="SM00360">
    <property type="entry name" value="RRM"/>
    <property type="match status" value="1"/>
</dbReference>
<keyword evidence="4" id="KW-1185">Reference proteome</keyword>
<dbReference type="AlphaFoldDB" id="A0A9P7D4W4"/>
<evidence type="ECO:0000259" key="2">
    <source>
        <dbReference type="PROSITE" id="PS50102"/>
    </source>
</evidence>
<sequence length="190" mass="20848">MQAFVTRDNILCETWDSEHVQHVWTRITLPPSAHIRTLAGLEIADLPPADDAVDAPVASGATGGGSREDLPTFHFINISEDTQESDLRELFGTSEHAARVHVGCDREKGIGKGSPFVSFDERAIAQRAMEKLNGKGVRDSGHVNMDSQLRGSDEQPVAETLIFEGLVDGSRNILRRNLVVDLKLGFNINY</sequence>
<proteinExistence type="predicted"/>
<protein>
    <recommendedName>
        <fullName evidence="2">RRM domain-containing protein</fullName>
    </recommendedName>
</protein>
<evidence type="ECO:0000313" key="3">
    <source>
        <dbReference type="EMBL" id="KAG1780375.1"/>
    </source>
</evidence>
<dbReference type="OrthoDB" id="639027at2759"/>